<reference evidence="1" key="1">
    <citation type="submission" date="2021-08" db="EMBL/GenBank/DDBJ databases">
        <title>Hoeflea bacterium WL0058 sp. nov., isolated from the sediment.</title>
        <authorList>
            <person name="Wang L."/>
            <person name="Zhang D."/>
        </authorList>
    </citation>
    <scope>NUCLEOTIDE SEQUENCE</scope>
    <source>
        <strain evidence="1">WL0058</strain>
    </source>
</reference>
<evidence type="ECO:0000313" key="1">
    <source>
        <dbReference type="EMBL" id="MBW8636171.1"/>
    </source>
</evidence>
<comment type="caution">
    <text evidence="1">The sequence shown here is derived from an EMBL/GenBank/DDBJ whole genome shotgun (WGS) entry which is preliminary data.</text>
</comment>
<sequence>MQPSFFTELLRRRENFYAPAYGRLAQAMQSVGVETNTPAKMRNSMTFHNDTVNRPISSPLRNFELLAAGLLNLVNLLDDKYRQARQMEELTNDQRLDMGMPIRVDPPRLPDMGW</sequence>
<evidence type="ECO:0000313" key="2">
    <source>
        <dbReference type="Proteomes" id="UP001196509"/>
    </source>
</evidence>
<accession>A0AAE3CZX4</accession>
<gene>
    <name evidence="1" type="ORF">K1W69_03145</name>
</gene>
<dbReference type="RefSeq" id="WP_220226874.1">
    <property type="nucleotide sequence ID" value="NZ_JAICBX010000001.1"/>
</dbReference>
<dbReference type="Proteomes" id="UP001196509">
    <property type="component" value="Unassembled WGS sequence"/>
</dbReference>
<proteinExistence type="predicted"/>
<protein>
    <submittedName>
        <fullName evidence="1">Uncharacterized protein</fullName>
    </submittedName>
</protein>
<dbReference type="AlphaFoldDB" id="A0AAE3CZX4"/>
<dbReference type="EMBL" id="JAICBX010000001">
    <property type="protein sequence ID" value="MBW8636171.1"/>
    <property type="molecule type" value="Genomic_DNA"/>
</dbReference>
<keyword evidence="2" id="KW-1185">Reference proteome</keyword>
<organism evidence="1 2">
    <name type="scientific">Flavimaribacter sediminis</name>
    <dbReference type="NCBI Taxonomy" id="2865987"/>
    <lineage>
        <taxon>Bacteria</taxon>
        <taxon>Pseudomonadati</taxon>
        <taxon>Pseudomonadota</taxon>
        <taxon>Alphaproteobacteria</taxon>
        <taxon>Hyphomicrobiales</taxon>
        <taxon>Rhizobiaceae</taxon>
        <taxon>Flavimaribacter</taxon>
    </lineage>
</organism>
<name>A0AAE3CZX4_9HYPH</name>